<feature type="binding site" evidence="8">
    <location>
        <position position="127"/>
    </location>
    <ligand>
        <name>Zn(2+)</name>
        <dbReference type="ChEBI" id="CHEBI:29105"/>
    </ligand>
</feature>
<organism evidence="10 11">
    <name type="scientific">Nocardioides marinus</name>
    <dbReference type="NCBI Taxonomy" id="374514"/>
    <lineage>
        <taxon>Bacteria</taxon>
        <taxon>Bacillati</taxon>
        <taxon>Actinomycetota</taxon>
        <taxon>Actinomycetes</taxon>
        <taxon>Propionibacteriales</taxon>
        <taxon>Nocardioidaceae</taxon>
        <taxon>Nocardioides</taxon>
    </lineage>
</organism>
<evidence type="ECO:0000256" key="6">
    <source>
        <dbReference type="PIRSR" id="PIRSR038994-1"/>
    </source>
</evidence>
<evidence type="ECO:0000259" key="9">
    <source>
        <dbReference type="Pfam" id="PF01979"/>
    </source>
</evidence>
<evidence type="ECO:0000256" key="8">
    <source>
        <dbReference type="PIRSR" id="PIRSR038994-3"/>
    </source>
</evidence>
<dbReference type="AlphaFoldDB" id="A0A7Y9YEP2"/>
<accession>A0A7Y9YEP2</accession>
<dbReference type="Pfam" id="PF01979">
    <property type="entry name" value="Amidohydro_1"/>
    <property type="match status" value="1"/>
</dbReference>
<feature type="binding site" evidence="8">
    <location>
        <position position="213"/>
    </location>
    <ligand>
        <name>Zn(2+)</name>
        <dbReference type="ChEBI" id="CHEBI:29105"/>
    </ligand>
</feature>
<comment type="caution">
    <text evidence="10">The sequence shown here is derived from an EMBL/GenBank/DDBJ whole genome shotgun (WGS) entry which is preliminary data.</text>
</comment>
<keyword evidence="11" id="KW-1185">Reference proteome</keyword>
<dbReference type="PANTHER" id="PTHR11113">
    <property type="entry name" value="N-ACETYLGLUCOSAMINE-6-PHOSPHATE DEACETYLASE"/>
    <property type="match status" value="1"/>
</dbReference>
<dbReference type="Proteomes" id="UP000537326">
    <property type="component" value="Unassembled WGS sequence"/>
</dbReference>
<keyword evidence="2 8" id="KW-0479">Metal-binding</keyword>
<keyword evidence="4 5" id="KW-0119">Carbohydrate metabolism</keyword>
<feature type="binding site" evidence="7">
    <location>
        <position position="224"/>
    </location>
    <ligand>
        <name>substrate</name>
    </ligand>
</feature>
<evidence type="ECO:0000256" key="7">
    <source>
        <dbReference type="PIRSR" id="PIRSR038994-2"/>
    </source>
</evidence>
<dbReference type="EMBL" id="JACBZI010000001">
    <property type="protein sequence ID" value="NYI09867.1"/>
    <property type="molecule type" value="Genomic_DNA"/>
</dbReference>
<feature type="binding site" evidence="8">
    <location>
        <position position="192"/>
    </location>
    <ligand>
        <name>Zn(2+)</name>
        <dbReference type="ChEBI" id="CHEBI:29105"/>
    </ligand>
</feature>
<dbReference type="GO" id="GO:0046872">
    <property type="term" value="F:metal ion binding"/>
    <property type="evidence" value="ECO:0007669"/>
    <property type="project" value="UniProtKB-KW"/>
</dbReference>
<dbReference type="RefSeq" id="WP_179530786.1">
    <property type="nucleotide sequence ID" value="NZ_BAAAPP010000004.1"/>
</dbReference>
<dbReference type="NCBIfam" id="TIGR00221">
    <property type="entry name" value="nagA"/>
    <property type="match status" value="1"/>
</dbReference>
<dbReference type="GO" id="GO:0008448">
    <property type="term" value="F:N-acetylglucosamine-6-phosphate deacetylase activity"/>
    <property type="evidence" value="ECO:0007669"/>
    <property type="project" value="UniProtKB-EC"/>
</dbReference>
<dbReference type="GO" id="GO:0006046">
    <property type="term" value="P:N-acetylglucosamine catabolic process"/>
    <property type="evidence" value="ECO:0007669"/>
    <property type="project" value="TreeGrafter"/>
</dbReference>
<feature type="active site" description="Proton donor/acceptor" evidence="6">
    <location>
        <position position="270"/>
    </location>
</feature>
<dbReference type="Gene3D" id="3.20.20.140">
    <property type="entry name" value="Metal-dependent hydrolases"/>
    <property type="match status" value="1"/>
</dbReference>
<reference evidence="10 11" key="1">
    <citation type="submission" date="2020-07" db="EMBL/GenBank/DDBJ databases">
        <title>Sequencing the genomes of 1000 actinobacteria strains.</title>
        <authorList>
            <person name="Klenk H.-P."/>
        </authorList>
    </citation>
    <scope>NUCLEOTIDE SEQUENCE [LARGE SCALE GENOMIC DNA]</scope>
    <source>
        <strain evidence="10 11">DSM 18248</strain>
    </source>
</reference>
<dbReference type="InterPro" id="IPR032466">
    <property type="entry name" value="Metal_Hydrolase"/>
</dbReference>
<dbReference type="CDD" id="cd00854">
    <property type="entry name" value="NagA"/>
    <property type="match status" value="1"/>
</dbReference>
<name>A0A7Y9YEP2_9ACTN</name>
<feature type="binding site" evidence="7">
    <location>
        <begin position="303"/>
        <end position="305"/>
    </location>
    <ligand>
        <name>substrate</name>
    </ligand>
</feature>
<keyword evidence="3 5" id="KW-0378">Hydrolase</keyword>
<dbReference type="InterPro" id="IPR011059">
    <property type="entry name" value="Metal-dep_hydrolase_composite"/>
</dbReference>
<feature type="binding site" evidence="7">
    <location>
        <begin position="216"/>
        <end position="217"/>
    </location>
    <ligand>
        <name>substrate</name>
    </ligand>
</feature>
<evidence type="ECO:0000313" key="10">
    <source>
        <dbReference type="EMBL" id="NYI09867.1"/>
    </source>
</evidence>
<protein>
    <submittedName>
        <fullName evidence="10">N-acetylglucosamine-6-phosphate deacetylase</fullName>
        <ecNumber evidence="10">3.5.1.25</ecNumber>
    </submittedName>
</protein>
<evidence type="ECO:0000313" key="11">
    <source>
        <dbReference type="Proteomes" id="UP000537326"/>
    </source>
</evidence>
<dbReference type="Gene3D" id="2.30.40.10">
    <property type="entry name" value="Urease, subunit C, domain 1"/>
    <property type="match status" value="1"/>
</dbReference>
<evidence type="ECO:0000256" key="1">
    <source>
        <dbReference type="ARBA" id="ARBA00010716"/>
    </source>
</evidence>
<dbReference type="PANTHER" id="PTHR11113:SF14">
    <property type="entry name" value="N-ACETYLGLUCOSAMINE-6-PHOSPHATE DEACETYLASE"/>
    <property type="match status" value="1"/>
</dbReference>
<comment type="similarity">
    <text evidence="1 5">Belongs to the metallo-dependent hydrolases superfamily. NagA family.</text>
</comment>
<evidence type="ECO:0000256" key="4">
    <source>
        <dbReference type="ARBA" id="ARBA00023277"/>
    </source>
</evidence>
<feature type="binding site" evidence="7">
    <location>
        <position position="138"/>
    </location>
    <ligand>
        <name>substrate</name>
    </ligand>
</feature>
<gene>
    <name evidence="10" type="ORF">BKA05_001382</name>
</gene>
<comment type="cofactor">
    <cofactor evidence="8">
        <name>a divalent metal cation</name>
        <dbReference type="ChEBI" id="CHEBI:60240"/>
    </cofactor>
    <text evidence="8">Binds 1 divalent metal cation per subunit.</text>
</comment>
<dbReference type="Pfam" id="PF22643">
    <property type="entry name" value="NagA_N"/>
    <property type="match status" value="1"/>
</dbReference>
<evidence type="ECO:0000256" key="2">
    <source>
        <dbReference type="ARBA" id="ARBA00022723"/>
    </source>
</evidence>
<dbReference type="InterPro" id="IPR006680">
    <property type="entry name" value="Amidohydro-rel"/>
</dbReference>
<dbReference type="PIRSF" id="PIRSF038994">
    <property type="entry name" value="NagA"/>
    <property type="match status" value="1"/>
</dbReference>
<feature type="binding site" evidence="7">
    <location>
        <position position="248"/>
    </location>
    <ligand>
        <name>substrate</name>
    </ligand>
</feature>
<feature type="domain" description="Amidohydrolase-related" evidence="9">
    <location>
        <begin position="51"/>
        <end position="363"/>
    </location>
</feature>
<dbReference type="EC" id="3.5.1.25" evidence="10"/>
<sequence length="379" mass="39758">MITVLSNCDIYTGSEVLSEHSIVLRDGIIESVTDTPPVGADEVVDLDRRSVAPGFIDIQVNGGGDVLLNDEPTEAGVHKIAAAHRKFGTTDILPTFITGPLDGMRKAAAAVDAARKTDPGVLGIHFEGPVISPKKLGVHAPDFVREADDAVFAAFTSASSEGKTIVTLAPELAPPGFIRRLKSHGVLVAAGHTNATGDDMKRGFAEGITLGTHVWNAMSPLTSREPGAVGALLADDGAWCDFVADGYHLDFTTLAVSLRSAAPRGFLVTDAMSPVGGTKGSYRLGDLEVTVVDGRCQTADGTLAGSALDLATAVRNLVQKIGVPKDEALRMASTYPAEFLGLGHERGRIAPGYPAHLAIFDNEIYVSAIYYNGQLIQTS</sequence>
<dbReference type="InterPro" id="IPR003764">
    <property type="entry name" value="GlcNAc_6-P_deAcase"/>
</dbReference>
<dbReference type="SUPFAM" id="SSF51556">
    <property type="entry name" value="Metallo-dependent hydrolases"/>
    <property type="match status" value="1"/>
</dbReference>
<evidence type="ECO:0000256" key="3">
    <source>
        <dbReference type="ARBA" id="ARBA00022801"/>
    </source>
</evidence>
<proteinExistence type="inferred from homology"/>
<evidence type="ECO:0000256" key="5">
    <source>
        <dbReference type="PIRNR" id="PIRNR038994"/>
    </source>
</evidence>
<dbReference type="SUPFAM" id="SSF51338">
    <property type="entry name" value="Composite domain of metallo-dependent hydrolases"/>
    <property type="match status" value="1"/>
</dbReference>